<protein>
    <submittedName>
        <fullName evidence="1">Uncharacterized protein</fullName>
    </submittedName>
</protein>
<proteinExistence type="predicted"/>
<reference evidence="1 2" key="1">
    <citation type="submission" date="2020-08" db="EMBL/GenBank/DDBJ databases">
        <title>A Genomic Blueprint of the Chicken Gut Microbiome.</title>
        <authorList>
            <person name="Gilroy R."/>
            <person name="Ravi A."/>
            <person name="Getino M."/>
            <person name="Pursley I."/>
            <person name="Horton D.L."/>
            <person name="Alikhan N.-F."/>
            <person name="Baker D."/>
            <person name="Gharbi K."/>
            <person name="Hall N."/>
            <person name="Watson M."/>
            <person name="Adriaenssens E.M."/>
            <person name="Foster-Nyarko E."/>
            <person name="Jarju S."/>
            <person name="Secka A."/>
            <person name="Antonio M."/>
            <person name="Oren A."/>
            <person name="Chaudhuri R."/>
            <person name="La Ragione R.M."/>
            <person name="Hildebrand F."/>
            <person name="Pallen M.J."/>
        </authorList>
    </citation>
    <scope>NUCLEOTIDE SEQUENCE [LARGE SCALE GENOMIC DNA]</scope>
    <source>
        <strain evidence="1 2">A46</strain>
    </source>
</reference>
<gene>
    <name evidence="1" type="ORF">H9635_15430</name>
</gene>
<evidence type="ECO:0000313" key="1">
    <source>
        <dbReference type="EMBL" id="MBD8038145.1"/>
    </source>
</evidence>
<organism evidence="1 2">
    <name type="scientific">Solibacillus faecavium</name>
    <dbReference type="NCBI Taxonomy" id="2762221"/>
    <lineage>
        <taxon>Bacteria</taxon>
        <taxon>Bacillati</taxon>
        <taxon>Bacillota</taxon>
        <taxon>Bacilli</taxon>
        <taxon>Bacillales</taxon>
        <taxon>Caryophanaceae</taxon>
        <taxon>Solibacillus</taxon>
    </lineage>
</organism>
<keyword evidence="2" id="KW-1185">Reference proteome</keyword>
<evidence type="ECO:0000313" key="2">
    <source>
        <dbReference type="Proteomes" id="UP000619101"/>
    </source>
</evidence>
<dbReference type="RefSeq" id="WP_191701208.1">
    <property type="nucleotide sequence ID" value="NZ_JACSPZ010000009.1"/>
</dbReference>
<name>A0ABR8Y1P9_9BACL</name>
<comment type="caution">
    <text evidence="1">The sequence shown here is derived from an EMBL/GenBank/DDBJ whole genome shotgun (WGS) entry which is preliminary data.</text>
</comment>
<accession>A0ABR8Y1P9</accession>
<dbReference type="EMBL" id="JACSPZ010000009">
    <property type="protein sequence ID" value="MBD8038145.1"/>
    <property type="molecule type" value="Genomic_DNA"/>
</dbReference>
<dbReference type="Proteomes" id="UP000619101">
    <property type="component" value="Unassembled WGS sequence"/>
</dbReference>
<sequence length="104" mass="12461">MEIQWVNGQYSEDKRIFDSEMEVYEWTHSLYTDISLYLFREQNVGYATPDEKVIDFLTELLPQWADHLNLQLIVHKDKVEENGKYIYRIWTSQVEKIDGRDGKG</sequence>